<protein>
    <submittedName>
        <fullName evidence="2">Methyltransferase</fullName>
    </submittedName>
</protein>
<dbReference type="EMBL" id="NMVI01000027">
    <property type="protein sequence ID" value="OYN84582.1"/>
    <property type="molecule type" value="Genomic_DNA"/>
</dbReference>
<dbReference type="InterPro" id="IPR029063">
    <property type="entry name" value="SAM-dependent_MTases_sf"/>
</dbReference>
<dbReference type="Gene3D" id="3.40.50.150">
    <property type="entry name" value="Vaccinia Virus protein VP39"/>
    <property type="match status" value="1"/>
</dbReference>
<dbReference type="CDD" id="cd02440">
    <property type="entry name" value="AdoMet_MTases"/>
    <property type="match status" value="1"/>
</dbReference>
<dbReference type="SUPFAM" id="SSF53335">
    <property type="entry name" value="S-adenosyl-L-methionine-dependent methyltransferases"/>
    <property type="match status" value="1"/>
</dbReference>
<feature type="domain" description="Methyltransferase type 11" evidence="1">
    <location>
        <begin position="31"/>
        <end position="114"/>
    </location>
</feature>
<comment type="caution">
    <text evidence="2">The sequence shown here is derived from an EMBL/GenBank/DDBJ whole genome shotgun (WGS) entry which is preliminary data.</text>
</comment>
<evidence type="ECO:0000313" key="2">
    <source>
        <dbReference type="EMBL" id="OYN84582.1"/>
    </source>
</evidence>
<dbReference type="GO" id="GO:0032259">
    <property type="term" value="P:methylation"/>
    <property type="evidence" value="ECO:0007669"/>
    <property type="project" value="UniProtKB-KW"/>
</dbReference>
<accession>A0A255E5B8</accession>
<sequence length="248" mass="27267">MTSTSRTAYAAASVEWLLGSRPARVLVLGHTSAALIDEAVTAGHQVTLIDKSTFRANRARERWGITAIAARAEALPFRPQRFDIALASQNLHKFAPGLALPEVARVLKPGGHIAVSYTVRDDGVPWVRRMAAILREVDDTMMRGDYGDDSINDVLASPYFAPADQRDFRSWVPIDRGGMVAMVASATKHLSEAERDRVAEDVGRLYDTSARPPEPLLLPYRVACWRAVVDQSEMTGPLRFEDGVAIQL</sequence>
<dbReference type="InterPro" id="IPR013216">
    <property type="entry name" value="Methyltransf_11"/>
</dbReference>
<dbReference type="GO" id="GO:0008757">
    <property type="term" value="F:S-adenosylmethionine-dependent methyltransferase activity"/>
    <property type="evidence" value="ECO:0007669"/>
    <property type="project" value="InterPro"/>
</dbReference>
<keyword evidence="2" id="KW-0489">Methyltransferase</keyword>
<dbReference type="Proteomes" id="UP000216533">
    <property type="component" value="Unassembled WGS sequence"/>
</dbReference>
<dbReference type="RefSeq" id="WP_094451646.1">
    <property type="nucleotide sequence ID" value="NZ_NMVI01000027.1"/>
</dbReference>
<keyword evidence="2" id="KW-0808">Transferase</keyword>
<organism evidence="2 3">
    <name type="scientific">Parenemella sanctibonifatiensis</name>
    <dbReference type="NCBI Taxonomy" id="2016505"/>
    <lineage>
        <taxon>Bacteria</taxon>
        <taxon>Bacillati</taxon>
        <taxon>Actinomycetota</taxon>
        <taxon>Actinomycetes</taxon>
        <taxon>Propionibacteriales</taxon>
        <taxon>Propionibacteriaceae</taxon>
        <taxon>Parenemella</taxon>
    </lineage>
</organism>
<evidence type="ECO:0000259" key="1">
    <source>
        <dbReference type="Pfam" id="PF08241"/>
    </source>
</evidence>
<evidence type="ECO:0000313" key="3">
    <source>
        <dbReference type="Proteomes" id="UP000216533"/>
    </source>
</evidence>
<reference evidence="2 3" key="1">
    <citation type="submission" date="2017-07" db="EMBL/GenBank/DDBJ databases">
        <title>Draft whole genome sequences of clinical Proprionibacteriaceae strains.</title>
        <authorList>
            <person name="Bernier A.-M."/>
            <person name="Bernard K."/>
            <person name="Domingo M.-C."/>
        </authorList>
    </citation>
    <scope>NUCLEOTIDE SEQUENCE [LARGE SCALE GENOMIC DNA]</scope>
    <source>
        <strain evidence="2 3">NML 160184</strain>
    </source>
</reference>
<proteinExistence type="predicted"/>
<dbReference type="AlphaFoldDB" id="A0A255E5B8"/>
<name>A0A255E5B8_9ACTN</name>
<gene>
    <name evidence="2" type="ORF">CGZ92_12135</name>
</gene>
<dbReference type="Pfam" id="PF08241">
    <property type="entry name" value="Methyltransf_11"/>
    <property type="match status" value="1"/>
</dbReference>